<evidence type="ECO:0000313" key="8">
    <source>
        <dbReference type="Proteomes" id="UP001515660"/>
    </source>
</evidence>
<comment type="caution">
    <text evidence="7">The sequence shown here is derived from an EMBL/GenBank/DDBJ whole genome shotgun (WGS) entry which is preliminary data.</text>
</comment>
<feature type="transmembrane region" description="Helical" evidence="5">
    <location>
        <begin position="102"/>
        <end position="123"/>
    </location>
</feature>
<keyword evidence="3 5" id="KW-1133">Transmembrane helix</keyword>
<feature type="domain" description="Yip1" evidence="6">
    <location>
        <begin position="15"/>
        <end position="181"/>
    </location>
</feature>
<feature type="transmembrane region" description="Helical" evidence="5">
    <location>
        <begin position="68"/>
        <end position="90"/>
    </location>
</feature>
<evidence type="ECO:0000256" key="1">
    <source>
        <dbReference type="ARBA" id="ARBA00004141"/>
    </source>
</evidence>
<gene>
    <name evidence="7" type="ORF">G8O29_09025</name>
</gene>
<comment type="subcellular location">
    <subcellularLocation>
        <location evidence="1">Membrane</location>
        <topology evidence="1">Multi-pass membrane protein</topology>
    </subcellularLocation>
</comment>
<dbReference type="EMBL" id="JAANHS010000005">
    <property type="protein sequence ID" value="NHB76882.1"/>
    <property type="molecule type" value="Genomic_DNA"/>
</dbReference>
<reference evidence="7 8" key="1">
    <citation type="journal article" date="2022" name="Microorganisms">
        <title>Genome Sequence and Characterization of a Xanthorhodopsin-Containing, Aerobic Anoxygenic Phototrophic Rhodobacter Species, Isolated from Mesophilic Conditions at Yellowstone National Park.</title>
        <authorList>
            <person name="Kyndt J.A."/>
            <person name="Robertson S."/>
            <person name="Shoffstall I.B."/>
            <person name="Ramaley R.F."/>
            <person name="Meyer T.E."/>
        </authorList>
    </citation>
    <scope>NUCLEOTIDE SEQUENCE [LARGE SCALE GENOMIC DNA]</scope>
    <source>
        <strain evidence="7 8">M37P</strain>
    </source>
</reference>
<dbReference type="RefSeq" id="WP_166402907.1">
    <property type="nucleotide sequence ID" value="NZ_JAANHS010000005.1"/>
</dbReference>
<proteinExistence type="predicted"/>
<keyword evidence="8" id="KW-1185">Reference proteome</keyword>
<evidence type="ECO:0000256" key="2">
    <source>
        <dbReference type="ARBA" id="ARBA00022692"/>
    </source>
</evidence>
<protein>
    <submittedName>
        <fullName evidence="7">YIP1 family protein</fullName>
    </submittedName>
</protein>
<dbReference type="InterPro" id="IPR006977">
    <property type="entry name" value="Yip1_dom"/>
</dbReference>
<name>A0ABX0G7E1_9RHOB</name>
<keyword evidence="4 5" id="KW-0472">Membrane</keyword>
<keyword evidence="2 5" id="KW-0812">Transmembrane</keyword>
<dbReference type="Pfam" id="PF04893">
    <property type="entry name" value="Yip1"/>
    <property type="match status" value="1"/>
</dbReference>
<organism evidence="7 8">
    <name type="scientific">Rhodobacter calidifons</name>
    <dbReference type="NCBI Taxonomy" id="2715277"/>
    <lineage>
        <taxon>Bacteria</taxon>
        <taxon>Pseudomonadati</taxon>
        <taxon>Pseudomonadota</taxon>
        <taxon>Alphaproteobacteria</taxon>
        <taxon>Rhodobacterales</taxon>
        <taxon>Rhodobacter group</taxon>
        <taxon>Rhodobacter</taxon>
    </lineage>
</organism>
<evidence type="ECO:0000256" key="3">
    <source>
        <dbReference type="ARBA" id="ARBA00022989"/>
    </source>
</evidence>
<evidence type="ECO:0000256" key="4">
    <source>
        <dbReference type="ARBA" id="ARBA00023136"/>
    </source>
</evidence>
<sequence>MSLTDRLIALARLTLEDPRTAARALLAEDVPLPARSAGLLLVAVVSALLASVQIGLSPQPMDPISAFMLASPFRAAVVQWVFLALSVLLIHRVGRAFGGRGAFADALLVVVWLQVLMLVVQALQLVTGILIPPLAGLIGLGGFALFLWLMTCFIAELHGFASRGKVFLGMVVTAFAAGLVLGVLVMLLVGPEALMPNV</sequence>
<accession>A0ABX0G7E1</accession>
<evidence type="ECO:0000256" key="5">
    <source>
        <dbReference type="SAM" id="Phobius"/>
    </source>
</evidence>
<feature type="transmembrane region" description="Helical" evidence="5">
    <location>
        <begin position="166"/>
        <end position="189"/>
    </location>
</feature>
<dbReference type="Proteomes" id="UP001515660">
    <property type="component" value="Unassembled WGS sequence"/>
</dbReference>
<feature type="transmembrane region" description="Helical" evidence="5">
    <location>
        <begin position="37"/>
        <end position="56"/>
    </location>
</feature>
<evidence type="ECO:0000313" key="7">
    <source>
        <dbReference type="EMBL" id="NHB76882.1"/>
    </source>
</evidence>
<evidence type="ECO:0000259" key="6">
    <source>
        <dbReference type="Pfam" id="PF04893"/>
    </source>
</evidence>
<feature type="transmembrane region" description="Helical" evidence="5">
    <location>
        <begin position="129"/>
        <end position="154"/>
    </location>
</feature>